<dbReference type="InterPro" id="IPR036890">
    <property type="entry name" value="HATPase_C_sf"/>
</dbReference>
<dbReference type="GO" id="GO:0000155">
    <property type="term" value="F:phosphorelay sensor kinase activity"/>
    <property type="evidence" value="ECO:0007669"/>
    <property type="project" value="InterPro"/>
</dbReference>
<keyword evidence="9" id="KW-0418">Kinase</keyword>
<evidence type="ECO:0000256" key="13">
    <source>
        <dbReference type="SAM" id="Phobius"/>
    </source>
</evidence>
<feature type="transmembrane region" description="Helical" evidence="13">
    <location>
        <begin position="150"/>
        <end position="174"/>
    </location>
</feature>
<keyword evidence="13" id="KW-0812">Transmembrane</keyword>
<dbReference type="GO" id="GO:0045121">
    <property type="term" value="C:membrane raft"/>
    <property type="evidence" value="ECO:0007669"/>
    <property type="project" value="UniProtKB-SubCell"/>
</dbReference>
<keyword evidence="7" id="KW-0808">Transferase</keyword>
<evidence type="ECO:0000256" key="1">
    <source>
        <dbReference type="ARBA" id="ARBA00000085"/>
    </source>
</evidence>
<keyword evidence="8" id="KW-0547">Nucleotide-binding</keyword>
<name>A0A1P8U956_9MICO</name>
<keyword evidence="10" id="KW-0067">ATP-binding</keyword>
<keyword evidence="5" id="KW-1003">Cell membrane</keyword>
<protein>
    <recommendedName>
        <fullName evidence="4">histidine kinase</fullName>
        <ecNumber evidence="4">2.7.13.3</ecNumber>
    </recommendedName>
</protein>
<keyword evidence="16" id="KW-1185">Reference proteome</keyword>
<comment type="subcellular location">
    <subcellularLocation>
        <location evidence="2">Cell membrane</location>
    </subcellularLocation>
    <subcellularLocation>
        <location evidence="3">Membrane raft</location>
        <topology evidence="3">Multi-pass membrane protein</topology>
    </subcellularLocation>
</comment>
<dbReference type="Gene3D" id="3.30.565.10">
    <property type="entry name" value="Histidine kinase-like ATPase, C-terminal domain"/>
    <property type="match status" value="1"/>
</dbReference>
<evidence type="ECO:0000313" key="15">
    <source>
        <dbReference type="EMBL" id="APZ34677.1"/>
    </source>
</evidence>
<gene>
    <name evidence="15" type="ORF">BOH66_10815</name>
</gene>
<dbReference type="SUPFAM" id="SSF47384">
    <property type="entry name" value="Homodimeric domain of signal transducing histidine kinase"/>
    <property type="match status" value="1"/>
</dbReference>
<dbReference type="SMART" id="SM00388">
    <property type="entry name" value="HisKA"/>
    <property type="match status" value="1"/>
</dbReference>
<accession>A0A1P8U956</accession>
<dbReference type="InterPro" id="IPR003594">
    <property type="entry name" value="HATPase_dom"/>
</dbReference>
<dbReference type="PROSITE" id="PS50109">
    <property type="entry name" value="HIS_KIN"/>
    <property type="match status" value="1"/>
</dbReference>
<dbReference type="AlphaFoldDB" id="A0A1P8U956"/>
<evidence type="ECO:0000313" key="16">
    <source>
        <dbReference type="Proteomes" id="UP000187185"/>
    </source>
</evidence>
<dbReference type="Pfam" id="PF02518">
    <property type="entry name" value="HATPase_c"/>
    <property type="match status" value="1"/>
</dbReference>
<organism evidence="15 16">
    <name type="scientific">Microbacterium aurum</name>
    <dbReference type="NCBI Taxonomy" id="36805"/>
    <lineage>
        <taxon>Bacteria</taxon>
        <taxon>Bacillati</taxon>
        <taxon>Actinomycetota</taxon>
        <taxon>Actinomycetes</taxon>
        <taxon>Micrococcales</taxon>
        <taxon>Microbacteriaceae</taxon>
        <taxon>Microbacterium</taxon>
    </lineage>
</organism>
<dbReference type="SUPFAM" id="SSF55785">
    <property type="entry name" value="PYP-like sensor domain (PAS domain)"/>
    <property type="match status" value="1"/>
</dbReference>
<dbReference type="EC" id="2.7.13.3" evidence="4"/>
<dbReference type="KEGG" id="maur:BOH66_10815"/>
<feature type="transmembrane region" description="Helical" evidence="13">
    <location>
        <begin position="86"/>
        <end position="105"/>
    </location>
</feature>
<evidence type="ECO:0000256" key="7">
    <source>
        <dbReference type="ARBA" id="ARBA00022679"/>
    </source>
</evidence>
<dbReference type="SMART" id="SM00387">
    <property type="entry name" value="HATPase_c"/>
    <property type="match status" value="1"/>
</dbReference>
<dbReference type="RefSeq" id="WP_076690999.1">
    <property type="nucleotide sequence ID" value="NZ_CP018762.1"/>
</dbReference>
<keyword evidence="6" id="KW-0597">Phosphoprotein</keyword>
<proteinExistence type="predicted"/>
<feature type="transmembrane region" description="Helical" evidence="13">
    <location>
        <begin position="60"/>
        <end position="80"/>
    </location>
</feature>
<dbReference type="PANTHER" id="PTHR43047:SF72">
    <property type="entry name" value="OSMOSENSING HISTIDINE PROTEIN KINASE SLN1"/>
    <property type="match status" value="1"/>
</dbReference>
<dbReference type="InterPro" id="IPR003661">
    <property type="entry name" value="HisK_dim/P_dom"/>
</dbReference>
<dbReference type="STRING" id="36805.BOH66_10815"/>
<keyword evidence="13" id="KW-1133">Transmembrane helix</keyword>
<keyword evidence="12 13" id="KW-0472">Membrane</keyword>
<evidence type="ECO:0000256" key="8">
    <source>
        <dbReference type="ARBA" id="ARBA00022741"/>
    </source>
</evidence>
<dbReference type="Proteomes" id="UP000187185">
    <property type="component" value="Chromosome"/>
</dbReference>
<evidence type="ECO:0000256" key="3">
    <source>
        <dbReference type="ARBA" id="ARBA00004314"/>
    </source>
</evidence>
<evidence type="ECO:0000256" key="11">
    <source>
        <dbReference type="ARBA" id="ARBA00023012"/>
    </source>
</evidence>
<dbReference type="FunFam" id="1.10.287.130:FF:000001">
    <property type="entry name" value="Two-component sensor histidine kinase"/>
    <property type="match status" value="1"/>
</dbReference>
<dbReference type="InterPro" id="IPR004358">
    <property type="entry name" value="Sig_transdc_His_kin-like_C"/>
</dbReference>
<dbReference type="GO" id="GO:0005886">
    <property type="term" value="C:plasma membrane"/>
    <property type="evidence" value="ECO:0007669"/>
    <property type="project" value="UniProtKB-SubCell"/>
</dbReference>
<comment type="catalytic activity">
    <reaction evidence="1">
        <text>ATP + protein L-histidine = ADP + protein N-phospho-L-histidine.</text>
        <dbReference type="EC" id="2.7.13.3"/>
    </reaction>
</comment>
<dbReference type="PANTHER" id="PTHR43047">
    <property type="entry name" value="TWO-COMPONENT HISTIDINE PROTEIN KINASE"/>
    <property type="match status" value="1"/>
</dbReference>
<dbReference type="Pfam" id="PF00512">
    <property type="entry name" value="HisKA"/>
    <property type="match status" value="1"/>
</dbReference>
<evidence type="ECO:0000256" key="10">
    <source>
        <dbReference type="ARBA" id="ARBA00022840"/>
    </source>
</evidence>
<evidence type="ECO:0000256" key="6">
    <source>
        <dbReference type="ARBA" id="ARBA00022553"/>
    </source>
</evidence>
<evidence type="ECO:0000256" key="5">
    <source>
        <dbReference type="ARBA" id="ARBA00022475"/>
    </source>
</evidence>
<dbReference type="InterPro" id="IPR005467">
    <property type="entry name" value="His_kinase_dom"/>
</dbReference>
<dbReference type="FunFam" id="3.30.565.10:FF:000023">
    <property type="entry name" value="PAS domain-containing sensor histidine kinase"/>
    <property type="match status" value="1"/>
</dbReference>
<dbReference type="PRINTS" id="PR00344">
    <property type="entry name" value="BCTRLSENSOR"/>
</dbReference>
<evidence type="ECO:0000256" key="2">
    <source>
        <dbReference type="ARBA" id="ARBA00004236"/>
    </source>
</evidence>
<evidence type="ECO:0000256" key="4">
    <source>
        <dbReference type="ARBA" id="ARBA00012438"/>
    </source>
</evidence>
<dbReference type="Gene3D" id="3.30.450.20">
    <property type="entry name" value="PAS domain"/>
    <property type="match status" value="1"/>
</dbReference>
<dbReference type="SUPFAM" id="SSF55874">
    <property type="entry name" value="ATPase domain of HSP90 chaperone/DNA topoisomerase II/histidine kinase"/>
    <property type="match status" value="1"/>
</dbReference>
<dbReference type="Gene3D" id="1.10.287.130">
    <property type="match status" value="1"/>
</dbReference>
<reference evidence="15 16" key="1">
    <citation type="submission" date="2016-12" db="EMBL/GenBank/DDBJ databases">
        <title>Complete genome sequence of Microbacterium aurum KACC 15219.</title>
        <authorList>
            <person name="Jung Y."/>
            <person name="Shin J.-H."/>
            <person name="Lee Y.-J."/>
            <person name="Yi H."/>
            <person name="Bahn Y.-S."/>
            <person name="Kim J.F."/>
            <person name="Lee D.-W."/>
        </authorList>
    </citation>
    <scope>NUCLEOTIDE SEQUENCE [LARGE SCALE GENOMIC DNA]</scope>
    <source>
        <strain evidence="15 16">KACC 15219</strain>
    </source>
</reference>
<evidence type="ECO:0000259" key="14">
    <source>
        <dbReference type="PROSITE" id="PS50109"/>
    </source>
</evidence>
<evidence type="ECO:0000256" key="9">
    <source>
        <dbReference type="ARBA" id="ARBA00022777"/>
    </source>
</evidence>
<dbReference type="OrthoDB" id="9757990at2"/>
<dbReference type="CDD" id="cd00082">
    <property type="entry name" value="HisKA"/>
    <property type="match status" value="1"/>
</dbReference>
<feature type="transmembrane region" description="Helical" evidence="13">
    <location>
        <begin position="117"/>
        <end position="144"/>
    </location>
</feature>
<dbReference type="GO" id="GO:0005524">
    <property type="term" value="F:ATP binding"/>
    <property type="evidence" value="ECO:0007669"/>
    <property type="project" value="UniProtKB-KW"/>
</dbReference>
<feature type="domain" description="Histidine kinase" evidence="14">
    <location>
        <begin position="334"/>
        <end position="548"/>
    </location>
</feature>
<dbReference type="GO" id="GO:0009927">
    <property type="term" value="F:histidine phosphotransfer kinase activity"/>
    <property type="evidence" value="ECO:0007669"/>
    <property type="project" value="TreeGrafter"/>
</dbReference>
<feature type="transmembrane region" description="Helical" evidence="13">
    <location>
        <begin position="35"/>
        <end position="55"/>
    </location>
</feature>
<dbReference type="EMBL" id="CP018762">
    <property type="protein sequence ID" value="APZ34677.1"/>
    <property type="molecule type" value="Genomic_DNA"/>
</dbReference>
<dbReference type="InterPro" id="IPR035965">
    <property type="entry name" value="PAS-like_dom_sf"/>
</dbReference>
<sequence length="554" mass="59105">MRRATAAGAPSATPRTRRRTTLRFDLRDRVAVGNQLLLCGIVVVLFVGGTLAGVLSSPGVFAIGTLLIAVATIATLAVPWTRVAPAWVALVPLVDIVAIAVLRVAEPPAGLGLLWAFPAMWLASLGLAGLIVSCVLIPLLYWVLLVVGPASAFTFSTLLLPIVIIAISSAGYVATRRFTAQRDLLDAQAARLAFARSAAVRQEQLVTEVLDTVDFGVVRLSVGGDIVYENDAVGRLSSAIPELHPASGRTTLLAEDGRTPLPANDHPLARTRRGETFDDVVVWSQDAEGRRSALTFTARRLIDHRGEDGGAVLVARDVTAEREALRARDDLVASVSHELRTPLTSVLGYLELALDEEDLPERARRYVDTALSSSERLLAIVADILTASRRSLQSVESSVHPREIDVVEIVRASILALRPLADDRVIKVTVDGAESAVAYADPGRLRQVIDNLLGNAIKFNRDGGSIEVTVHTDGDTTTIAVRDTGIGIGEEDRGRVFERFFRASEDIAGNGLGLAISHEIVRAHDGELTVASEPGVGSTFTVALPAKAGTRVTR</sequence>
<keyword evidence="11" id="KW-0902">Two-component regulatory system</keyword>
<evidence type="ECO:0000256" key="12">
    <source>
        <dbReference type="ARBA" id="ARBA00023136"/>
    </source>
</evidence>
<dbReference type="InterPro" id="IPR036097">
    <property type="entry name" value="HisK_dim/P_sf"/>
</dbReference>